<dbReference type="InterPro" id="IPR036433">
    <property type="entry name" value="EF1B_G_C_sf"/>
</dbReference>
<dbReference type="PROSITE" id="PS50040">
    <property type="entry name" value="EF1G_C"/>
    <property type="match status" value="1"/>
</dbReference>
<dbReference type="FunFam" id="3.30.70.1010:FF:000001">
    <property type="entry name" value="Elongation factor 1-gamma 1"/>
    <property type="match status" value="1"/>
</dbReference>
<dbReference type="Proteomes" id="UP000663891">
    <property type="component" value="Unassembled WGS sequence"/>
</dbReference>
<evidence type="ECO:0000256" key="4">
    <source>
        <dbReference type="SAM" id="MobiDB-lite"/>
    </source>
</evidence>
<evidence type="ECO:0000313" key="6">
    <source>
        <dbReference type="EMBL" id="CAF0952735.1"/>
    </source>
</evidence>
<sequence length="401" mass="47808">MAMINNKTQCFKCNKDKITYSCKGCSNEFCLMHLNEHQQVLNEELNHIINDYDQFKHIINEQKQNPRNLSLIEQINRWETNSIKKIQQKAKDCRENVVKSSQTFINDVEMKFNDLTEQIKQVHKENEFNEINLNYLKNQLIEITEELKKPSNISIRQNSKSFINEVSIILPSKTNEYSNNLFTAKKYGEFSLCDYIPQTEPYSKNFSQDLDETIEETPEKKKRNRRRRKVHTTSDVEDKPKQINPSGSMPKPTFNMDEFKRVYSNEDTDKKAIPYFWNNFDKDHYSLWFCEYKYPEDLKQIFMTCNLVSGFYQRLEKLRKNAFASMCIFGENNNNTIAGIWVWRGHELAFGLSTDWRADFESYTWKRLSVDDENTKKLVNQYFLWEGEHNGKKFNQGKIFK</sequence>
<organism evidence="6 7">
    <name type="scientific">Adineta steineri</name>
    <dbReference type="NCBI Taxonomy" id="433720"/>
    <lineage>
        <taxon>Eukaryota</taxon>
        <taxon>Metazoa</taxon>
        <taxon>Spiralia</taxon>
        <taxon>Gnathifera</taxon>
        <taxon>Rotifera</taxon>
        <taxon>Eurotatoria</taxon>
        <taxon>Bdelloidea</taxon>
        <taxon>Adinetida</taxon>
        <taxon>Adinetidae</taxon>
        <taxon>Adineta</taxon>
    </lineage>
</organism>
<proteinExistence type="predicted"/>
<dbReference type="PANTHER" id="PTHR43986:SF1">
    <property type="entry name" value="ELONGATION FACTOR 1-GAMMA"/>
    <property type="match status" value="1"/>
</dbReference>
<accession>A0A814D9A5</accession>
<gene>
    <name evidence="6" type="ORF">VCS650_LOCUS12161</name>
</gene>
<evidence type="ECO:0000256" key="2">
    <source>
        <dbReference type="ARBA" id="ARBA00022917"/>
    </source>
</evidence>
<evidence type="ECO:0000256" key="3">
    <source>
        <dbReference type="PROSITE-ProRule" id="PRU00519"/>
    </source>
</evidence>
<dbReference type="InterPro" id="IPR001662">
    <property type="entry name" value="EF1B_G_C"/>
</dbReference>
<keyword evidence="2 3" id="KW-0648">Protein biosynthesis</keyword>
<evidence type="ECO:0000259" key="5">
    <source>
        <dbReference type="PROSITE" id="PS50040"/>
    </source>
</evidence>
<dbReference type="PANTHER" id="PTHR43986">
    <property type="entry name" value="ELONGATION FACTOR 1-GAMMA"/>
    <property type="match status" value="1"/>
</dbReference>
<feature type="domain" description="EF-1-gamma C-terminal" evidence="5">
    <location>
        <begin position="242"/>
        <end position="401"/>
    </location>
</feature>
<dbReference type="Pfam" id="PF00647">
    <property type="entry name" value="EF1G"/>
    <property type="match status" value="1"/>
</dbReference>
<dbReference type="OrthoDB" id="249703at2759"/>
<dbReference type="EMBL" id="CAJNON010000093">
    <property type="protein sequence ID" value="CAF0952735.1"/>
    <property type="molecule type" value="Genomic_DNA"/>
</dbReference>
<comment type="caution">
    <text evidence="6">The sequence shown here is derived from an EMBL/GenBank/DDBJ whole genome shotgun (WGS) entry which is preliminary data.</text>
</comment>
<evidence type="ECO:0000313" key="7">
    <source>
        <dbReference type="Proteomes" id="UP000663891"/>
    </source>
</evidence>
<feature type="compositionally biased region" description="Basic residues" evidence="4">
    <location>
        <begin position="220"/>
        <end position="231"/>
    </location>
</feature>
<dbReference type="AlphaFoldDB" id="A0A814D9A5"/>
<dbReference type="SMART" id="SM01183">
    <property type="entry name" value="EF1G"/>
    <property type="match status" value="1"/>
</dbReference>
<reference evidence="6" key="1">
    <citation type="submission" date="2021-02" db="EMBL/GenBank/DDBJ databases">
        <authorList>
            <person name="Nowell W R."/>
        </authorList>
    </citation>
    <scope>NUCLEOTIDE SEQUENCE</scope>
</reference>
<name>A0A814D9A5_9BILA</name>
<dbReference type="GO" id="GO:0003746">
    <property type="term" value="F:translation elongation factor activity"/>
    <property type="evidence" value="ECO:0007669"/>
    <property type="project" value="UniProtKB-UniRule"/>
</dbReference>
<dbReference type="InterPro" id="IPR050802">
    <property type="entry name" value="EF-GSTs"/>
</dbReference>
<protein>
    <recommendedName>
        <fullName evidence="5">EF-1-gamma C-terminal domain-containing protein</fullName>
    </recommendedName>
</protein>
<dbReference type="GO" id="GO:0005634">
    <property type="term" value="C:nucleus"/>
    <property type="evidence" value="ECO:0007669"/>
    <property type="project" value="TreeGrafter"/>
</dbReference>
<feature type="compositionally biased region" description="Basic and acidic residues" evidence="4">
    <location>
        <begin position="232"/>
        <end position="241"/>
    </location>
</feature>
<dbReference type="GO" id="GO:0005737">
    <property type="term" value="C:cytoplasm"/>
    <property type="evidence" value="ECO:0007669"/>
    <property type="project" value="TreeGrafter"/>
</dbReference>
<feature type="region of interest" description="Disordered" evidence="4">
    <location>
        <begin position="204"/>
        <end position="253"/>
    </location>
</feature>
<evidence type="ECO:0000256" key="1">
    <source>
        <dbReference type="ARBA" id="ARBA00022768"/>
    </source>
</evidence>
<dbReference type="Gene3D" id="3.30.70.1010">
    <property type="entry name" value="Translation elongation factor EF1B, gamma chain, conserved domain"/>
    <property type="match status" value="1"/>
</dbReference>
<dbReference type="SUPFAM" id="SSF89942">
    <property type="entry name" value="eEF1-gamma domain"/>
    <property type="match status" value="1"/>
</dbReference>
<keyword evidence="1 3" id="KW-0251">Elongation factor</keyword>